<gene>
    <name evidence="4" type="ORF">PoMZ_10878</name>
</gene>
<name>A0A4P7NJ09_PYROR</name>
<dbReference type="EMBL" id="CP034208">
    <property type="protein sequence ID" value="QBZ62004.1"/>
    <property type="molecule type" value="Genomic_DNA"/>
</dbReference>
<dbReference type="SUPFAM" id="SSF51735">
    <property type="entry name" value="NAD(P)-binding Rossmann-fold domains"/>
    <property type="match status" value="1"/>
</dbReference>
<dbReference type="GO" id="GO:0016491">
    <property type="term" value="F:oxidoreductase activity"/>
    <property type="evidence" value="ECO:0007669"/>
    <property type="project" value="UniProtKB-KW"/>
</dbReference>
<comment type="similarity">
    <text evidence="1">Belongs to the short-chain dehydrogenases/reductases (SDR) family.</text>
</comment>
<dbReference type="InterPro" id="IPR020904">
    <property type="entry name" value="Sc_DH/Rdtase_CS"/>
</dbReference>
<dbReference type="CDD" id="cd05233">
    <property type="entry name" value="SDR_c"/>
    <property type="match status" value="1"/>
</dbReference>
<dbReference type="InterPro" id="IPR002347">
    <property type="entry name" value="SDR_fam"/>
</dbReference>
<reference evidence="4 5" key="1">
    <citation type="journal article" date="2019" name="Mol. Biol. Evol.">
        <title>Blast fungal genomes show frequent chromosomal changes, gene gains and losses, and effector gene turnover.</title>
        <authorList>
            <person name="Gomez Luciano L.B."/>
            <person name="Jason Tsai I."/>
            <person name="Chuma I."/>
            <person name="Tosa Y."/>
            <person name="Chen Y.H."/>
            <person name="Li J.Y."/>
            <person name="Li M.Y."/>
            <person name="Jade Lu M.Y."/>
            <person name="Nakayashiki H."/>
            <person name="Li W.H."/>
        </authorList>
    </citation>
    <scope>NUCLEOTIDE SEQUENCE [LARGE SCALE GENOMIC DNA]</scope>
    <source>
        <strain evidence="4">MZ5-1-6</strain>
    </source>
</reference>
<dbReference type="Proteomes" id="UP000294847">
    <property type="component" value="Chromosome 5"/>
</dbReference>
<proteinExistence type="inferred from homology"/>
<evidence type="ECO:0000256" key="2">
    <source>
        <dbReference type="ARBA" id="ARBA00022857"/>
    </source>
</evidence>
<dbReference type="PANTHER" id="PTHR43618:SF18">
    <property type="entry name" value="SHORT CHAIN DEHYDROGENASE_REDUCTASE FAMILY (AFU_ORTHOLOGUE AFUA_5G12480)"/>
    <property type="match status" value="1"/>
</dbReference>
<keyword evidence="3" id="KW-0560">Oxidoreductase</keyword>
<dbReference type="AlphaFoldDB" id="A0A4P7NJ09"/>
<evidence type="ECO:0000313" key="5">
    <source>
        <dbReference type="Proteomes" id="UP000294847"/>
    </source>
</evidence>
<evidence type="ECO:0008006" key="6">
    <source>
        <dbReference type="Google" id="ProtNLM"/>
    </source>
</evidence>
<dbReference type="InterPro" id="IPR052178">
    <property type="entry name" value="Sec_Metab_Biosynth_SDR"/>
</dbReference>
<sequence length="301" mass="31396">MNSNTVDPSKFDPAALFKVNGLVAVVTGAGSGIGRSIALALAYNGAARVYLLGRRFEKLQETAALGSDRTAAGVMVPLRVDVMQKDELATAAAQIAADVGFVHLVVVNAGVTGPDLLGIGTLTPSPGQLQNYIFNEWSDENFTRPFATNVTGAFFTCAAFLDLLDKGNSETNRLPGVSSQVIVNSSAVAYVRQLAGSGAVAYATSKAAVNQMFKILSTLFVPYRIRVNLLNLGVFPTEMTAPLLSDDKSGLSANNIPEQRFGDDADLAGAALYLASRAGAYVNGLSLIVDGGLVAVLPGTY</sequence>
<keyword evidence="2" id="KW-0521">NADP</keyword>
<evidence type="ECO:0000256" key="1">
    <source>
        <dbReference type="ARBA" id="ARBA00006484"/>
    </source>
</evidence>
<dbReference type="Pfam" id="PF13561">
    <property type="entry name" value="adh_short_C2"/>
    <property type="match status" value="1"/>
</dbReference>
<dbReference type="Gene3D" id="3.40.50.720">
    <property type="entry name" value="NAD(P)-binding Rossmann-like Domain"/>
    <property type="match status" value="1"/>
</dbReference>
<dbReference type="InterPro" id="IPR036291">
    <property type="entry name" value="NAD(P)-bd_dom_sf"/>
</dbReference>
<evidence type="ECO:0000313" key="4">
    <source>
        <dbReference type="EMBL" id="QBZ62004.1"/>
    </source>
</evidence>
<accession>A0A4P7NJ09</accession>
<dbReference type="PANTHER" id="PTHR43618">
    <property type="entry name" value="7-ALPHA-HYDROXYSTEROID DEHYDROGENASE"/>
    <property type="match status" value="1"/>
</dbReference>
<organism evidence="4 5">
    <name type="scientific">Pyricularia oryzae</name>
    <name type="common">Rice blast fungus</name>
    <name type="synonym">Magnaporthe oryzae</name>
    <dbReference type="NCBI Taxonomy" id="318829"/>
    <lineage>
        <taxon>Eukaryota</taxon>
        <taxon>Fungi</taxon>
        <taxon>Dikarya</taxon>
        <taxon>Ascomycota</taxon>
        <taxon>Pezizomycotina</taxon>
        <taxon>Sordariomycetes</taxon>
        <taxon>Sordariomycetidae</taxon>
        <taxon>Magnaporthales</taxon>
        <taxon>Pyriculariaceae</taxon>
        <taxon>Pyricularia</taxon>
    </lineage>
</organism>
<dbReference type="PRINTS" id="PR00081">
    <property type="entry name" value="GDHRDH"/>
</dbReference>
<dbReference type="PROSITE" id="PS00061">
    <property type="entry name" value="ADH_SHORT"/>
    <property type="match status" value="1"/>
</dbReference>
<protein>
    <recommendedName>
        <fullName evidence="6">Short chain dehydrogenase/reductase family</fullName>
    </recommendedName>
</protein>
<evidence type="ECO:0000256" key="3">
    <source>
        <dbReference type="ARBA" id="ARBA00023002"/>
    </source>
</evidence>